<evidence type="ECO:0000313" key="5">
    <source>
        <dbReference type="Proteomes" id="UP000189369"/>
    </source>
</evidence>
<dbReference type="InterPro" id="IPR002347">
    <property type="entry name" value="SDR_fam"/>
</dbReference>
<accession>A0A1U9JYL7</accession>
<evidence type="ECO:0000313" key="4">
    <source>
        <dbReference type="EMBL" id="AQS50868.1"/>
    </source>
</evidence>
<dbReference type="InterPro" id="IPR020904">
    <property type="entry name" value="Sc_DH/Rdtase_CS"/>
</dbReference>
<dbReference type="KEGG" id="phn:PAEH1_03535"/>
<dbReference type="Proteomes" id="UP000189369">
    <property type="component" value="Chromosome"/>
</dbReference>
<evidence type="ECO:0000256" key="3">
    <source>
        <dbReference type="SAM" id="MobiDB-lite"/>
    </source>
</evidence>
<proteinExistence type="inferred from homology"/>
<evidence type="ECO:0000256" key="1">
    <source>
        <dbReference type="ARBA" id="ARBA00006484"/>
    </source>
</evidence>
<reference evidence="4 5" key="1">
    <citation type="submission" date="2017-01" db="EMBL/GenBank/DDBJ databases">
        <title>Complete Genome Sequence of Paenalcaligenes hominis, Isolated from a paraplegic Patient with neurogenic bladder.</title>
        <authorList>
            <person name="Mukhopadhyay R."/>
            <person name="Joaquin J."/>
            <person name="Hogue R."/>
            <person name="Kilaru A."/>
            <person name="Jospin G."/>
            <person name="Mars K."/>
            <person name="Eisen J.A."/>
            <person name="Chaturvedi V."/>
        </authorList>
    </citation>
    <scope>NUCLEOTIDE SEQUENCE [LARGE SCALE GENOMIC DNA]</scope>
    <source>
        <strain evidence="4 5">15S00501</strain>
    </source>
</reference>
<dbReference type="GO" id="GO:0016616">
    <property type="term" value="F:oxidoreductase activity, acting on the CH-OH group of donors, NAD or NADP as acceptor"/>
    <property type="evidence" value="ECO:0007669"/>
    <property type="project" value="TreeGrafter"/>
</dbReference>
<sequence length="111" mass="12135">MEENASIVNISSTAGLTGYFSAAYTASKWGLRGLTKAAAIELAPRKIRVNTICPGLVETPMMMEANSQHNSEQAKAFHEGNRQATPLDRGASPEEIAEVAVFLYFARYFYS</sequence>
<dbReference type="STRING" id="643674.PAEH1_03535"/>
<dbReference type="PRINTS" id="PR00080">
    <property type="entry name" value="SDRFAMILY"/>
</dbReference>
<dbReference type="CDD" id="cd05233">
    <property type="entry name" value="SDR_c"/>
    <property type="match status" value="1"/>
</dbReference>
<keyword evidence="2" id="KW-0560">Oxidoreductase</keyword>
<gene>
    <name evidence="4" type="ORF">PAEH1_03535</name>
</gene>
<dbReference type="AlphaFoldDB" id="A0A1U9JYL7"/>
<evidence type="ECO:0000256" key="2">
    <source>
        <dbReference type="ARBA" id="ARBA00023002"/>
    </source>
</evidence>
<dbReference type="PANTHER" id="PTHR42760">
    <property type="entry name" value="SHORT-CHAIN DEHYDROGENASES/REDUCTASES FAMILY MEMBER"/>
    <property type="match status" value="1"/>
</dbReference>
<dbReference type="EMBL" id="CP019697">
    <property type="protein sequence ID" value="AQS50868.1"/>
    <property type="molecule type" value="Genomic_DNA"/>
</dbReference>
<feature type="region of interest" description="Disordered" evidence="3">
    <location>
        <begin position="67"/>
        <end position="90"/>
    </location>
</feature>
<dbReference type="PRINTS" id="PR00081">
    <property type="entry name" value="GDHRDH"/>
</dbReference>
<organism evidence="4 5">
    <name type="scientific">Paenalcaligenes hominis</name>
    <dbReference type="NCBI Taxonomy" id="643674"/>
    <lineage>
        <taxon>Bacteria</taxon>
        <taxon>Pseudomonadati</taxon>
        <taxon>Pseudomonadota</taxon>
        <taxon>Betaproteobacteria</taxon>
        <taxon>Burkholderiales</taxon>
        <taxon>Alcaligenaceae</taxon>
        <taxon>Paenalcaligenes</taxon>
    </lineage>
</organism>
<protein>
    <submittedName>
        <fullName evidence="4">Uncharacterized protein</fullName>
    </submittedName>
</protein>
<dbReference type="PANTHER" id="PTHR42760:SF133">
    <property type="entry name" value="3-OXOACYL-[ACYL-CARRIER-PROTEIN] REDUCTASE"/>
    <property type="match status" value="1"/>
</dbReference>
<dbReference type="Pfam" id="PF13561">
    <property type="entry name" value="adh_short_C2"/>
    <property type="match status" value="1"/>
</dbReference>
<dbReference type="PROSITE" id="PS00061">
    <property type="entry name" value="ADH_SHORT"/>
    <property type="match status" value="1"/>
</dbReference>
<comment type="similarity">
    <text evidence="1">Belongs to the short-chain dehydrogenases/reductases (SDR) family.</text>
</comment>
<dbReference type="Gene3D" id="3.40.50.720">
    <property type="entry name" value="NAD(P)-binding Rossmann-like Domain"/>
    <property type="match status" value="1"/>
</dbReference>
<dbReference type="InterPro" id="IPR036291">
    <property type="entry name" value="NAD(P)-bd_dom_sf"/>
</dbReference>
<dbReference type="SUPFAM" id="SSF51735">
    <property type="entry name" value="NAD(P)-binding Rossmann-fold domains"/>
    <property type="match status" value="1"/>
</dbReference>
<name>A0A1U9JYL7_9BURK</name>